<evidence type="ECO:0000256" key="3">
    <source>
        <dbReference type="ARBA" id="ARBA00023002"/>
    </source>
</evidence>
<proteinExistence type="inferred from homology"/>
<evidence type="ECO:0000256" key="2">
    <source>
        <dbReference type="ARBA" id="ARBA00008156"/>
    </source>
</evidence>
<name>A0A382HM84_9ZZZZ</name>
<sequence>NVVQALDARTGNFIWEHRREMDERLRPGAQMRSLAIYQDLIILNTVDAHIVGLDARTGEVRWDTPVMPDHEGYGFSSGPVVADGVIVAGLRGCQRFREETCYIVGLNARTGQIIWKTSTVARPGERGGDTWGDLPVLFRAGSDAWIPGSYDPVSGLVYYGTSQAKPWTREARGTDGDALYSNSTLALDPATGEMKWYYQHLPGDSHDMDETFERILVDYDGRQSVFTMGKLGILWELDRVTGSFVNAIDLGYQNILDVSTETGEVTYRDGMVVGVFEELYFCPSTGGFKSLRAMSYHPSAGAMYIPLNLHCETAEFLPVEMRDGGGGEGGVRERQNHFHPDSPDQLGEFHALDIRTGETLWKNRRRAPYNTAALTTAGGLVFVGDWDRHIFAYDTDTGETRWESRLTTMANGYPITYAVDGTQYVAFVAGSPLGGASWAATVPNDLLPELRNPRNAGNAIFVFAL</sequence>
<dbReference type="AlphaFoldDB" id="A0A382HM84"/>
<dbReference type="InterPro" id="IPR011047">
    <property type="entry name" value="Quinoprotein_ADH-like_sf"/>
</dbReference>
<dbReference type="InterPro" id="IPR018391">
    <property type="entry name" value="PQQ_b-propeller_rpt"/>
</dbReference>
<dbReference type="SUPFAM" id="SSF50998">
    <property type="entry name" value="Quinoprotein alcohol dehydrogenase-like"/>
    <property type="match status" value="1"/>
</dbReference>
<dbReference type="Pfam" id="PF01011">
    <property type="entry name" value="PQQ"/>
    <property type="match status" value="2"/>
</dbReference>
<feature type="domain" description="Pyrrolo-quinoline quinone repeat" evidence="4">
    <location>
        <begin position="2"/>
        <end position="248"/>
    </location>
</feature>
<evidence type="ECO:0000259" key="4">
    <source>
        <dbReference type="Pfam" id="PF01011"/>
    </source>
</evidence>
<keyword evidence="3" id="KW-0560">Oxidoreductase</keyword>
<comment type="similarity">
    <text evidence="2">Belongs to the bacterial PQQ dehydrogenase family.</text>
</comment>
<dbReference type="SMART" id="SM00564">
    <property type="entry name" value="PQQ"/>
    <property type="match status" value="5"/>
</dbReference>
<evidence type="ECO:0000256" key="1">
    <source>
        <dbReference type="ARBA" id="ARBA00001931"/>
    </source>
</evidence>
<accession>A0A382HM84</accession>
<dbReference type="Gene3D" id="2.140.10.10">
    <property type="entry name" value="Quinoprotein alcohol dehydrogenase-like superfamily"/>
    <property type="match status" value="1"/>
</dbReference>
<organism evidence="5">
    <name type="scientific">marine metagenome</name>
    <dbReference type="NCBI Taxonomy" id="408172"/>
    <lineage>
        <taxon>unclassified sequences</taxon>
        <taxon>metagenomes</taxon>
        <taxon>ecological metagenomes</taxon>
    </lineage>
</organism>
<dbReference type="InterPro" id="IPR002372">
    <property type="entry name" value="PQQ_rpt_dom"/>
</dbReference>
<evidence type="ECO:0000313" key="5">
    <source>
        <dbReference type="EMBL" id="SVB88057.1"/>
    </source>
</evidence>
<feature type="domain" description="Pyrrolo-quinoline quinone repeat" evidence="4">
    <location>
        <begin position="367"/>
        <end position="425"/>
    </location>
</feature>
<feature type="non-terminal residue" evidence="5">
    <location>
        <position position="465"/>
    </location>
</feature>
<dbReference type="EMBL" id="UINC01061946">
    <property type="protein sequence ID" value="SVB88057.1"/>
    <property type="molecule type" value="Genomic_DNA"/>
</dbReference>
<reference evidence="5" key="1">
    <citation type="submission" date="2018-05" db="EMBL/GenBank/DDBJ databases">
        <authorList>
            <person name="Lanie J.A."/>
            <person name="Ng W.-L."/>
            <person name="Kazmierczak K.M."/>
            <person name="Andrzejewski T.M."/>
            <person name="Davidsen T.M."/>
            <person name="Wayne K.J."/>
            <person name="Tettelin H."/>
            <person name="Glass J.I."/>
            <person name="Rusch D."/>
            <person name="Podicherti R."/>
            <person name="Tsui H.-C.T."/>
            <person name="Winkler M.E."/>
        </authorList>
    </citation>
    <scope>NUCLEOTIDE SEQUENCE</scope>
</reference>
<gene>
    <name evidence="5" type="ORF">METZ01_LOCUS240911</name>
</gene>
<comment type="cofactor">
    <cofactor evidence="1">
        <name>pyrroloquinoline quinone</name>
        <dbReference type="ChEBI" id="CHEBI:58442"/>
    </cofactor>
</comment>
<dbReference type="PANTHER" id="PTHR32303">
    <property type="entry name" value="QUINOPROTEIN ALCOHOL DEHYDROGENASE (CYTOCHROME C)"/>
    <property type="match status" value="1"/>
</dbReference>
<protein>
    <recommendedName>
        <fullName evidence="4">Pyrrolo-quinoline quinone repeat domain-containing protein</fullName>
    </recommendedName>
</protein>
<feature type="non-terminal residue" evidence="5">
    <location>
        <position position="1"/>
    </location>
</feature>
<dbReference type="GO" id="GO:0016491">
    <property type="term" value="F:oxidoreductase activity"/>
    <property type="evidence" value="ECO:0007669"/>
    <property type="project" value="UniProtKB-KW"/>
</dbReference>